<dbReference type="Proteomes" id="UP000004956">
    <property type="component" value="Unassembled WGS sequence"/>
</dbReference>
<dbReference type="AlphaFoldDB" id="H3KEY3"/>
<evidence type="ECO:0000256" key="1">
    <source>
        <dbReference type="SAM" id="MobiDB-lite"/>
    </source>
</evidence>
<proteinExistence type="predicted"/>
<protein>
    <submittedName>
        <fullName evidence="2">Uncharacterized protein</fullName>
    </submittedName>
</protein>
<dbReference type="RefSeq" id="WP_008542192.1">
    <property type="nucleotide sequence ID" value="NZ_JH604957.1"/>
</dbReference>
<dbReference type="PATRIC" id="fig|762967.3.peg.1020"/>
<name>H3KEY3_9BURK</name>
<sequence>MVPEHERFRKLPMPKTANHAASANRAVRPLNADEKLAVAMLVNRGRPAAQIARQLGISAAKAELWAKKYRNAEAEGRLVFFEDDEGAVRPEADADLDPPVLMTSAEEKAWLEYRVRRAEAELTLLKKYDEYLDEQADPAV</sequence>
<organism evidence="2 3">
    <name type="scientific">Sutterella parvirubra YIT 11816</name>
    <dbReference type="NCBI Taxonomy" id="762967"/>
    <lineage>
        <taxon>Bacteria</taxon>
        <taxon>Pseudomonadati</taxon>
        <taxon>Pseudomonadota</taxon>
        <taxon>Betaproteobacteria</taxon>
        <taxon>Burkholderiales</taxon>
        <taxon>Sutterellaceae</taxon>
        <taxon>Sutterella</taxon>
    </lineage>
</organism>
<dbReference type="SUPFAM" id="SSF46689">
    <property type="entry name" value="Homeodomain-like"/>
    <property type="match status" value="1"/>
</dbReference>
<comment type="caution">
    <text evidence="2">The sequence shown here is derived from an EMBL/GenBank/DDBJ whole genome shotgun (WGS) entry which is preliminary data.</text>
</comment>
<dbReference type="HOGENOM" id="CLU_1834157_0_0_4"/>
<keyword evidence="3" id="KW-1185">Reference proteome</keyword>
<gene>
    <name evidence="2" type="ORF">HMPREF9440_01298</name>
</gene>
<evidence type="ECO:0000313" key="3">
    <source>
        <dbReference type="Proteomes" id="UP000004956"/>
    </source>
</evidence>
<dbReference type="InterPro" id="IPR009057">
    <property type="entry name" value="Homeodomain-like_sf"/>
</dbReference>
<accession>H3KEY3</accession>
<feature type="region of interest" description="Disordered" evidence="1">
    <location>
        <begin position="1"/>
        <end position="24"/>
    </location>
</feature>
<reference evidence="2 3" key="1">
    <citation type="submission" date="2011-11" db="EMBL/GenBank/DDBJ databases">
        <authorList>
            <person name="Weinstock G."/>
            <person name="Sodergren E."/>
            <person name="Clifton S."/>
            <person name="Fulton L."/>
            <person name="Fulton B."/>
            <person name="Courtney L."/>
            <person name="Fronick C."/>
            <person name="Harrison M."/>
            <person name="Strong C."/>
            <person name="Farmer C."/>
            <person name="Delahaunty K."/>
            <person name="Markovic C."/>
            <person name="Hall O."/>
            <person name="Minx P."/>
            <person name="Tomlinson C."/>
            <person name="Mitreva M."/>
            <person name="Hou S."/>
            <person name="Chen J."/>
            <person name="Wollam A."/>
            <person name="Pepin K.H."/>
            <person name="Johnson M."/>
            <person name="Bhonagiri V."/>
            <person name="Zhang X."/>
            <person name="Suruliraj S."/>
            <person name="Warren W."/>
            <person name="Chinwalla A."/>
            <person name="Mardis E.R."/>
            <person name="Wilson R.K."/>
        </authorList>
    </citation>
    <scope>NUCLEOTIDE SEQUENCE [LARGE SCALE GENOMIC DNA]</scope>
    <source>
        <strain evidence="2 3">YIT 11816</strain>
    </source>
</reference>
<dbReference type="EMBL" id="AFBQ01000179">
    <property type="protein sequence ID" value="EHY31328.1"/>
    <property type="molecule type" value="Genomic_DNA"/>
</dbReference>
<evidence type="ECO:0000313" key="2">
    <source>
        <dbReference type="EMBL" id="EHY31328.1"/>
    </source>
</evidence>